<dbReference type="InterPro" id="IPR050900">
    <property type="entry name" value="Transposase_IS3/IS150/IS904"/>
</dbReference>
<proteinExistence type="predicted"/>
<comment type="function">
    <text evidence="1">Involved in the transposition of the insertion sequence.</text>
</comment>
<sequence>MAVGQFTEQEKIAAVHLYLSDHYSYADISRKLGVDKRVIRLWVARFRRHGKGALAPRKGCLAFDPAFKMEVLNYHWKHRASYFETAVEFNLAAPSTVQKWEDQALLHDLRTLFPVKKGRPPMKKKPLEDMSTKEMQKELEELRMENAYFKKVESLSSRKAILTKEDRARAVDELRQEHPGFRLAFLLKLAGLKRSTFYAILQRRKQGDRNQELKEWISGIFHEHKGRYGYRRIQMELQSRFDRTVNHKKVLRLMQELQLSCQIRRKKYRSYKGPVGTKAPHLIQRKFRAKRPNAKWTTDITEFILFQKKFYLSPVLDMYNGEIVAYAIGNSPDKALVDTMLDRAFARHSKKKKLILHSDQGWQYQTPHYRRRLAKQKITQSMSRKGNCLDNAIIESFFGTFKSEFLRTEKWKSIPHFLRELKRYIHYYNHDRIKSRLKVSPVQYRLHHEPAII</sequence>
<dbReference type="Gene3D" id="3.30.420.10">
    <property type="entry name" value="Ribonuclease H-like superfamily/Ribonuclease H"/>
    <property type="match status" value="1"/>
</dbReference>
<evidence type="ECO:0000256" key="1">
    <source>
        <dbReference type="ARBA" id="ARBA00002286"/>
    </source>
</evidence>
<accession>A0A2T4U1M5</accession>
<dbReference type="Proteomes" id="UP000240509">
    <property type="component" value="Unassembled WGS sequence"/>
</dbReference>
<dbReference type="InterPro" id="IPR055247">
    <property type="entry name" value="InsJ-like_HTH"/>
</dbReference>
<comment type="caution">
    <text evidence="3">The sequence shown here is derived from an EMBL/GenBank/DDBJ whole genome shotgun (WGS) entry which is preliminary data.</text>
</comment>
<gene>
    <name evidence="3" type="ORF">C6Y45_17170</name>
</gene>
<dbReference type="PANTHER" id="PTHR46889:SF5">
    <property type="entry name" value="INTEGRASE PROTEIN"/>
    <property type="match status" value="1"/>
</dbReference>
<feature type="domain" description="Integrase catalytic" evidence="2">
    <location>
        <begin position="288"/>
        <end position="449"/>
    </location>
</feature>
<dbReference type="Pfam" id="PF13333">
    <property type="entry name" value="rve_2"/>
    <property type="match status" value="1"/>
</dbReference>
<organism evidence="3 4">
    <name type="scientific">Alkalicoccus saliphilus</name>
    <dbReference type="NCBI Taxonomy" id="200989"/>
    <lineage>
        <taxon>Bacteria</taxon>
        <taxon>Bacillati</taxon>
        <taxon>Bacillota</taxon>
        <taxon>Bacilli</taxon>
        <taxon>Bacillales</taxon>
        <taxon>Bacillaceae</taxon>
        <taxon>Alkalicoccus</taxon>
    </lineage>
</organism>
<protein>
    <submittedName>
        <fullName evidence="3">IS3 family transposase</fullName>
    </submittedName>
</protein>
<dbReference type="InterPro" id="IPR009057">
    <property type="entry name" value="Homeodomain-like_sf"/>
</dbReference>
<name>A0A2T4U1M5_9BACI</name>
<dbReference type="Pfam" id="PF13276">
    <property type="entry name" value="HTH_21"/>
    <property type="match status" value="1"/>
</dbReference>
<dbReference type="SUPFAM" id="SSF46689">
    <property type="entry name" value="Homeodomain-like"/>
    <property type="match status" value="1"/>
</dbReference>
<dbReference type="OrthoDB" id="9781005at2"/>
<dbReference type="PROSITE" id="PS50994">
    <property type="entry name" value="INTEGRASE"/>
    <property type="match status" value="1"/>
</dbReference>
<evidence type="ECO:0000259" key="2">
    <source>
        <dbReference type="PROSITE" id="PS50994"/>
    </source>
</evidence>
<dbReference type="InterPro" id="IPR001584">
    <property type="entry name" value="Integrase_cat-core"/>
</dbReference>
<dbReference type="Gene3D" id="1.10.10.10">
    <property type="entry name" value="Winged helix-like DNA-binding domain superfamily/Winged helix DNA-binding domain"/>
    <property type="match status" value="1"/>
</dbReference>
<dbReference type="InterPro" id="IPR048020">
    <property type="entry name" value="Transpos_IS3"/>
</dbReference>
<dbReference type="GO" id="GO:0043565">
    <property type="term" value="F:sequence-specific DNA binding"/>
    <property type="evidence" value="ECO:0007669"/>
    <property type="project" value="InterPro"/>
</dbReference>
<dbReference type="Pfam" id="PF13518">
    <property type="entry name" value="HTH_28"/>
    <property type="match status" value="1"/>
</dbReference>
<dbReference type="SUPFAM" id="SSF53098">
    <property type="entry name" value="Ribonuclease H-like"/>
    <property type="match status" value="1"/>
</dbReference>
<dbReference type="EMBL" id="PZJJ01000069">
    <property type="protein sequence ID" value="PTL37306.1"/>
    <property type="molecule type" value="Genomic_DNA"/>
</dbReference>
<dbReference type="NCBIfam" id="NF033516">
    <property type="entry name" value="transpos_IS3"/>
    <property type="match status" value="1"/>
</dbReference>
<dbReference type="InterPro" id="IPR036388">
    <property type="entry name" value="WH-like_DNA-bd_sf"/>
</dbReference>
<dbReference type="Pfam" id="PF00665">
    <property type="entry name" value="rve"/>
    <property type="match status" value="1"/>
</dbReference>
<evidence type="ECO:0000313" key="4">
    <source>
        <dbReference type="Proteomes" id="UP000240509"/>
    </source>
</evidence>
<dbReference type="GO" id="GO:0015074">
    <property type="term" value="P:DNA integration"/>
    <property type="evidence" value="ECO:0007669"/>
    <property type="project" value="InterPro"/>
</dbReference>
<keyword evidence="4" id="KW-1185">Reference proteome</keyword>
<dbReference type="PANTHER" id="PTHR46889">
    <property type="entry name" value="TRANSPOSASE INSF FOR INSERTION SEQUENCE IS3B-RELATED"/>
    <property type="match status" value="1"/>
</dbReference>
<dbReference type="InterPro" id="IPR010921">
    <property type="entry name" value="Trp_repressor/repl_initiator"/>
</dbReference>
<dbReference type="RefSeq" id="WP_107586449.1">
    <property type="nucleotide sequence ID" value="NZ_PZJJ01000069.1"/>
</dbReference>
<dbReference type="InterPro" id="IPR036397">
    <property type="entry name" value="RNaseH_sf"/>
</dbReference>
<dbReference type="InterPro" id="IPR025948">
    <property type="entry name" value="HTH-like_dom"/>
</dbReference>
<evidence type="ECO:0000313" key="3">
    <source>
        <dbReference type="EMBL" id="PTL37306.1"/>
    </source>
</evidence>
<dbReference type="InterPro" id="IPR012337">
    <property type="entry name" value="RNaseH-like_sf"/>
</dbReference>
<dbReference type="SUPFAM" id="SSF48295">
    <property type="entry name" value="TrpR-like"/>
    <property type="match status" value="1"/>
</dbReference>
<dbReference type="AlphaFoldDB" id="A0A2T4U1M5"/>
<reference evidence="3 4" key="1">
    <citation type="submission" date="2018-03" db="EMBL/GenBank/DDBJ databases">
        <title>Alkalicoccus saliphilus sp. nov., isolated from a mineral pool.</title>
        <authorList>
            <person name="Zhao B."/>
        </authorList>
    </citation>
    <scope>NUCLEOTIDE SEQUENCE [LARGE SCALE GENOMIC DNA]</scope>
    <source>
        <strain evidence="3 4">6AG</strain>
    </source>
</reference>